<accession>A0A9X0D670</accession>
<keyword evidence="3" id="KW-1185">Reference proteome</keyword>
<dbReference type="PANTHER" id="PTHR12673">
    <property type="entry name" value="FACIOGENITAL DYSPLASIA PROTEIN"/>
    <property type="match status" value="1"/>
</dbReference>
<proteinExistence type="predicted"/>
<dbReference type="EMBL" id="MU825512">
    <property type="protein sequence ID" value="KAJ7388290.1"/>
    <property type="molecule type" value="Genomic_DNA"/>
</dbReference>
<dbReference type="InterPro" id="IPR000219">
    <property type="entry name" value="DH_dom"/>
</dbReference>
<dbReference type="GO" id="GO:0007010">
    <property type="term" value="P:cytoskeleton organization"/>
    <property type="evidence" value="ECO:0007669"/>
    <property type="project" value="TreeGrafter"/>
</dbReference>
<organism evidence="2 3">
    <name type="scientific">Desmophyllum pertusum</name>
    <dbReference type="NCBI Taxonomy" id="174260"/>
    <lineage>
        <taxon>Eukaryota</taxon>
        <taxon>Metazoa</taxon>
        <taxon>Cnidaria</taxon>
        <taxon>Anthozoa</taxon>
        <taxon>Hexacorallia</taxon>
        <taxon>Scleractinia</taxon>
        <taxon>Caryophylliina</taxon>
        <taxon>Caryophylliidae</taxon>
        <taxon>Desmophyllum</taxon>
    </lineage>
</organism>
<dbReference type="OrthoDB" id="660555at2759"/>
<dbReference type="PROSITE" id="PS50010">
    <property type="entry name" value="DH_2"/>
    <property type="match status" value="1"/>
</dbReference>
<dbReference type="Gene3D" id="1.20.900.10">
    <property type="entry name" value="Dbl homology (DH) domain"/>
    <property type="match status" value="1"/>
</dbReference>
<dbReference type="GO" id="GO:0046847">
    <property type="term" value="P:filopodium assembly"/>
    <property type="evidence" value="ECO:0007669"/>
    <property type="project" value="TreeGrafter"/>
</dbReference>
<dbReference type="Pfam" id="PF00621">
    <property type="entry name" value="RhoGEF"/>
    <property type="match status" value="1"/>
</dbReference>
<protein>
    <submittedName>
        <fullName evidence="2">FYVE, RhoGEF and PH domain-containing protein 3</fullName>
    </submittedName>
</protein>
<dbReference type="GO" id="GO:0005737">
    <property type="term" value="C:cytoplasm"/>
    <property type="evidence" value="ECO:0007669"/>
    <property type="project" value="TreeGrafter"/>
</dbReference>
<reference evidence="2" key="1">
    <citation type="submission" date="2023-01" db="EMBL/GenBank/DDBJ databases">
        <title>Genome assembly of the deep-sea coral Lophelia pertusa.</title>
        <authorList>
            <person name="Herrera S."/>
            <person name="Cordes E."/>
        </authorList>
    </citation>
    <scope>NUCLEOTIDE SEQUENCE</scope>
    <source>
        <strain evidence="2">USNM1676648</strain>
        <tissue evidence="2">Polyp</tissue>
    </source>
</reference>
<dbReference type="PANTHER" id="PTHR12673:SF241">
    <property type="entry name" value="DH DOMAIN-CONTAINING PROTEIN"/>
    <property type="match status" value="1"/>
</dbReference>
<dbReference type="GO" id="GO:0005085">
    <property type="term" value="F:guanyl-nucleotide exchange factor activity"/>
    <property type="evidence" value="ECO:0007669"/>
    <property type="project" value="InterPro"/>
</dbReference>
<name>A0A9X0D670_9CNID</name>
<evidence type="ECO:0000259" key="1">
    <source>
        <dbReference type="PROSITE" id="PS50010"/>
    </source>
</evidence>
<dbReference type="Proteomes" id="UP001163046">
    <property type="component" value="Unassembled WGS sequence"/>
</dbReference>
<gene>
    <name evidence="2" type="primary">FGD3</name>
    <name evidence="2" type="ORF">OS493_038732</name>
</gene>
<dbReference type="InterPro" id="IPR035899">
    <property type="entry name" value="DBL_dom_sf"/>
</dbReference>
<dbReference type="InterPro" id="IPR051092">
    <property type="entry name" value="FYVE_RhoGEF_PH"/>
</dbReference>
<dbReference type="AlphaFoldDB" id="A0A9X0D670"/>
<evidence type="ECO:0000313" key="3">
    <source>
        <dbReference type="Proteomes" id="UP001163046"/>
    </source>
</evidence>
<sequence>QPTTKWETFSKKSEECEHLSLQHHMLEPVQRVPRYKLLLKDYVSKLPEDSADLKNTSDALEIISESARHANDSMKKTERFKILLEIQERIGEDYPLITASRELVMEGEFRKVAARTTDSHQERTLMLVSYKKACIVKCFKN</sequence>
<feature type="non-terminal residue" evidence="2">
    <location>
        <position position="1"/>
    </location>
</feature>
<dbReference type="SUPFAM" id="SSF48065">
    <property type="entry name" value="DBL homology domain (DH-domain)"/>
    <property type="match status" value="1"/>
</dbReference>
<feature type="domain" description="DH" evidence="1">
    <location>
        <begin position="1"/>
        <end position="73"/>
    </location>
</feature>
<evidence type="ECO:0000313" key="2">
    <source>
        <dbReference type="EMBL" id="KAJ7388290.1"/>
    </source>
</evidence>
<comment type="caution">
    <text evidence="2">The sequence shown here is derived from an EMBL/GenBank/DDBJ whole genome shotgun (WGS) entry which is preliminary data.</text>
</comment>